<sequence>MHPSKLPSIKGSKQNTSSLTDNGKLEPYDNANICAEMQGESLTKTPTQATTQASGDIEFHKEMAIAFKSLIKDITDESFAVKTKIPTQTDIIQIESDEDDVLQTDTIMPTTTAKTTSLTPLSKNLWYSQYELDSIRGEDVREKAPLTKRDR</sequence>
<dbReference type="WBParaSite" id="nRc.2.0.1.t38265-RA">
    <property type="protein sequence ID" value="nRc.2.0.1.t38265-RA"/>
    <property type="gene ID" value="nRc.2.0.1.g38265"/>
</dbReference>
<reference evidence="3" key="1">
    <citation type="submission" date="2022-11" db="UniProtKB">
        <authorList>
            <consortium name="WormBaseParasite"/>
        </authorList>
    </citation>
    <scope>IDENTIFICATION</scope>
</reference>
<organism evidence="2 3">
    <name type="scientific">Romanomermis culicivorax</name>
    <name type="common">Nematode worm</name>
    <dbReference type="NCBI Taxonomy" id="13658"/>
    <lineage>
        <taxon>Eukaryota</taxon>
        <taxon>Metazoa</taxon>
        <taxon>Ecdysozoa</taxon>
        <taxon>Nematoda</taxon>
        <taxon>Enoplea</taxon>
        <taxon>Dorylaimia</taxon>
        <taxon>Mermithida</taxon>
        <taxon>Mermithoidea</taxon>
        <taxon>Mermithidae</taxon>
        <taxon>Romanomermis</taxon>
    </lineage>
</organism>
<dbReference type="AlphaFoldDB" id="A0A915KIN3"/>
<accession>A0A915KIN3</accession>
<evidence type="ECO:0000313" key="2">
    <source>
        <dbReference type="Proteomes" id="UP000887565"/>
    </source>
</evidence>
<protein>
    <submittedName>
        <fullName evidence="3">Uncharacterized protein</fullName>
    </submittedName>
</protein>
<evidence type="ECO:0000256" key="1">
    <source>
        <dbReference type="SAM" id="MobiDB-lite"/>
    </source>
</evidence>
<proteinExistence type="predicted"/>
<feature type="compositionally biased region" description="Polar residues" evidence="1">
    <location>
        <begin position="11"/>
        <end position="21"/>
    </location>
</feature>
<name>A0A915KIN3_ROMCU</name>
<keyword evidence="2" id="KW-1185">Reference proteome</keyword>
<evidence type="ECO:0000313" key="3">
    <source>
        <dbReference type="WBParaSite" id="nRc.2.0.1.t38265-RA"/>
    </source>
</evidence>
<feature type="region of interest" description="Disordered" evidence="1">
    <location>
        <begin position="1"/>
        <end position="27"/>
    </location>
</feature>
<dbReference type="Proteomes" id="UP000887565">
    <property type="component" value="Unplaced"/>
</dbReference>